<feature type="non-terminal residue" evidence="1">
    <location>
        <position position="78"/>
    </location>
</feature>
<organism evidence="1">
    <name type="scientific">marine sediment metagenome</name>
    <dbReference type="NCBI Taxonomy" id="412755"/>
    <lineage>
        <taxon>unclassified sequences</taxon>
        <taxon>metagenomes</taxon>
        <taxon>ecological metagenomes</taxon>
    </lineage>
</organism>
<reference evidence="1" key="1">
    <citation type="journal article" date="2014" name="Front. Microbiol.">
        <title>High frequency of phylogenetically diverse reductive dehalogenase-homologous genes in deep subseafloor sedimentary metagenomes.</title>
        <authorList>
            <person name="Kawai M."/>
            <person name="Futagami T."/>
            <person name="Toyoda A."/>
            <person name="Takaki Y."/>
            <person name="Nishi S."/>
            <person name="Hori S."/>
            <person name="Arai W."/>
            <person name="Tsubouchi T."/>
            <person name="Morono Y."/>
            <person name="Uchiyama I."/>
            <person name="Ito T."/>
            <person name="Fujiyama A."/>
            <person name="Inagaki F."/>
            <person name="Takami H."/>
        </authorList>
    </citation>
    <scope>NUCLEOTIDE SEQUENCE</scope>
    <source>
        <strain evidence="1">Expedition CK06-06</strain>
    </source>
</reference>
<comment type="caution">
    <text evidence="1">The sequence shown here is derived from an EMBL/GenBank/DDBJ whole genome shotgun (WGS) entry which is preliminary data.</text>
</comment>
<name>X1JLD1_9ZZZZ</name>
<gene>
    <name evidence="1" type="ORF">S03H2_71912</name>
</gene>
<accession>X1JLD1</accession>
<feature type="non-terminal residue" evidence="1">
    <location>
        <position position="1"/>
    </location>
</feature>
<dbReference type="AlphaFoldDB" id="X1JLD1"/>
<sequence>KILKKISCLADKFHQEVTKGKEKLKLIYQSNVLGDHKEEISFISETFKDKVKKYKEKEIKCKTTLYGPHRDDFLVYIN</sequence>
<evidence type="ECO:0000313" key="1">
    <source>
        <dbReference type="EMBL" id="GAH95531.1"/>
    </source>
</evidence>
<dbReference type="InterPro" id="IPR042174">
    <property type="entry name" value="RecF_2"/>
</dbReference>
<protein>
    <submittedName>
        <fullName evidence="1">Uncharacterized protein</fullName>
    </submittedName>
</protein>
<dbReference type="Gene3D" id="1.20.1050.90">
    <property type="entry name" value="RecF/RecN/SMC, N-terminal domain"/>
    <property type="match status" value="1"/>
</dbReference>
<dbReference type="EMBL" id="BARU01048344">
    <property type="protein sequence ID" value="GAH95531.1"/>
    <property type="molecule type" value="Genomic_DNA"/>
</dbReference>
<proteinExistence type="predicted"/>